<accession>A0A942UN33</accession>
<evidence type="ECO:0000313" key="3">
    <source>
        <dbReference type="Proteomes" id="UP000676456"/>
    </source>
</evidence>
<evidence type="ECO:0000313" key="2">
    <source>
        <dbReference type="EMBL" id="MBS4221936.1"/>
    </source>
</evidence>
<gene>
    <name evidence="2" type="ORF">KHA91_04115</name>
</gene>
<evidence type="ECO:0000256" key="1">
    <source>
        <dbReference type="SAM" id="Phobius"/>
    </source>
</evidence>
<feature type="transmembrane region" description="Helical" evidence="1">
    <location>
        <begin position="59"/>
        <end position="83"/>
    </location>
</feature>
<dbReference type="RefSeq" id="WP_213096917.1">
    <property type="nucleotide sequence ID" value="NZ_JAGYPH010000001.1"/>
</dbReference>
<dbReference type="EMBL" id="JAGYPN010000001">
    <property type="protein sequence ID" value="MBS4221936.1"/>
    <property type="molecule type" value="Genomic_DNA"/>
</dbReference>
<name>A0A942UN33_9BACI</name>
<keyword evidence="3" id="KW-1185">Reference proteome</keyword>
<protein>
    <submittedName>
        <fullName evidence="2">DUF4129 domain-containing protein</fullName>
    </submittedName>
</protein>
<sequence>MLNANKSKDELQDILKGKEYQIYYDDHRSIILIWWEKAKEWLGEQLAKLFPSIETASGAAAPILITLIIVVIALLGWIMFLLIRIRKRNRMMRVQKPLHSMKEMNWSSQKHLSEADRQEALGEYTLSTRHMFLALLFYFHEKEWLEARIWKTNWDYYDELRKVNQLWADQFYHLAYFFDEATYGEHTVEKEQYIQFRSEANKLLGETDKLLDR</sequence>
<keyword evidence="1" id="KW-0472">Membrane</keyword>
<keyword evidence="1" id="KW-0812">Transmembrane</keyword>
<keyword evidence="1" id="KW-1133">Transmembrane helix</keyword>
<comment type="caution">
    <text evidence="2">The sequence shown here is derived from an EMBL/GenBank/DDBJ whole genome shotgun (WGS) entry which is preliminary data.</text>
</comment>
<proteinExistence type="predicted"/>
<dbReference type="AlphaFoldDB" id="A0A942UN33"/>
<organism evidence="2 3">
    <name type="scientific">Lederbergia citrea</name>
    <dbReference type="NCBI Taxonomy" id="2833581"/>
    <lineage>
        <taxon>Bacteria</taxon>
        <taxon>Bacillati</taxon>
        <taxon>Bacillota</taxon>
        <taxon>Bacilli</taxon>
        <taxon>Bacillales</taxon>
        <taxon>Bacillaceae</taxon>
        <taxon>Lederbergia</taxon>
    </lineage>
</organism>
<dbReference type="Proteomes" id="UP000676456">
    <property type="component" value="Unassembled WGS sequence"/>
</dbReference>
<reference evidence="2 3" key="1">
    <citation type="submission" date="2021-05" db="EMBL/GenBank/DDBJ databases">
        <title>Novel Bacillus species.</title>
        <authorList>
            <person name="Liu G."/>
        </authorList>
    </citation>
    <scope>NUCLEOTIDE SEQUENCE [LARGE SCALE GENOMIC DNA]</scope>
    <source>
        <strain evidence="2 3">FJAT-49682</strain>
    </source>
</reference>